<dbReference type="STRING" id="1001240.GY21_18090"/>
<feature type="transmembrane region" description="Helical" evidence="1">
    <location>
        <begin position="223"/>
        <end position="242"/>
    </location>
</feature>
<dbReference type="AlphaFoldDB" id="A0A099J188"/>
<dbReference type="Proteomes" id="UP000029864">
    <property type="component" value="Unassembled WGS sequence"/>
</dbReference>
<proteinExistence type="predicted"/>
<feature type="transmembrane region" description="Helical" evidence="1">
    <location>
        <begin position="6"/>
        <end position="28"/>
    </location>
</feature>
<dbReference type="EMBL" id="JPXF01000104">
    <property type="protein sequence ID" value="KGJ72031.1"/>
    <property type="molecule type" value="Genomic_DNA"/>
</dbReference>
<feature type="transmembrane region" description="Helical" evidence="1">
    <location>
        <begin position="142"/>
        <end position="160"/>
    </location>
</feature>
<evidence type="ECO:0000256" key="1">
    <source>
        <dbReference type="SAM" id="Phobius"/>
    </source>
</evidence>
<reference evidence="3 5" key="2">
    <citation type="submission" date="2020-08" db="EMBL/GenBank/DDBJ databases">
        <title>Sequencing the genomes of 1000 actinobacteria strains.</title>
        <authorList>
            <person name="Klenk H.-P."/>
        </authorList>
    </citation>
    <scope>NUCLEOTIDE SEQUENCE [LARGE SCALE GENOMIC DNA]</scope>
    <source>
        <strain evidence="3 5">DSM 21065</strain>
    </source>
</reference>
<feature type="transmembrane region" description="Helical" evidence="1">
    <location>
        <begin position="247"/>
        <end position="266"/>
    </location>
</feature>
<evidence type="ECO:0000313" key="5">
    <source>
        <dbReference type="Proteomes" id="UP000561726"/>
    </source>
</evidence>
<evidence type="ECO:0008006" key="6">
    <source>
        <dbReference type="Google" id="ProtNLM"/>
    </source>
</evidence>
<feature type="transmembrane region" description="Helical" evidence="1">
    <location>
        <begin position="197"/>
        <end position="217"/>
    </location>
</feature>
<name>A0A099J188_9MICO</name>
<comment type="caution">
    <text evidence="2">The sequence shown here is derived from an EMBL/GenBank/DDBJ whole genome shotgun (WGS) entry which is preliminary data.</text>
</comment>
<dbReference type="EMBL" id="JACHBQ010000001">
    <property type="protein sequence ID" value="MBB5642739.1"/>
    <property type="molecule type" value="Genomic_DNA"/>
</dbReference>
<evidence type="ECO:0000313" key="3">
    <source>
        <dbReference type="EMBL" id="MBB5642739.1"/>
    </source>
</evidence>
<feature type="transmembrane region" description="Helical" evidence="1">
    <location>
        <begin position="89"/>
        <end position="107"/>
    </location>
</feature>
<dbReference type="eggNOG" id="COG0400">
    <property type="taxonomic scope" value="Bacteria"/>
</dbReference>
<keyword evidence="1" id="KW-0812">Transmembrane</keyword>
<organism evidence="2 4">
    <name type="scientific">Cryobacterium roopkundense</name>
    <dbReference type="NCBI Taxonomy" id="1001240"/>
    <lineage>
        <taxon>Bacteria</taxon>
        <taxon>Bacillati</taxon>
        <taxon>Actinomycetota</taxon>
        <taxon>Actinomycetes</taxon>
        <taxon>Micrococcales</taxon>
        <taxon>Microbacteriaceae</taxon>
        <taxon>Cryobacterium</taxon>
    </lineage>
</organism>
<gene>
    <name evidence="3" type="ORF">BJ997_003287</name>
    <name evidence="2" type="ORF">GY21_18090</name>
</gene>
<dbReference type="Proteomes" id="UP000561726">
    <property type="component" value="Unassembled WGS sequence"/>
</dbReference>
<reference evidence="2 4" key="1">
    <citation type="submission" date="2014-08" db="EMBL/GenBank/DDBJ databases">
        <authorList>
            <person name="Sisinthy S."/>
        </authorList>
    </citation>
    <scope>NUCLEOTIDE SEQUENCE [LARGE SCALE GENOMIC DNA]</scope>
    <source>
        <strain evidence="2 4">RuG17</strain>
    </source>
</reference>
<dbReference type="RefSeq" id="WP_035839233.1">
    <property type="nucleotide sequence ID" value="NZ_JACHBQ010000001.1"/>
</dbReference>
<keyword evidence="4" id="KW-1185">Reference proteome</keyword>
<evidence type="ECO:0000313" key="4">
    <source>
        <dbReference type="Proteomes" id="UP000029864"/>
    </source>
</evidence>
<evidence type="ECO:0000313" key="2">
    <source>
        <dbReference type="EMBL" id="KGJ72031.1"/>
    </source>
</evidence>
<feature type="transmembrane region" description="Helical" evidence="1">
    <location>
        <begin position="65"/>
        <end position="83"/>
    </location>
</feature>
<sequence length="268" mass="28606">MLTIETAARITAVIVGIGILQGSLQLLLSLKEFGTIGMFDWNSRQILARSHGASRGWMVGQSGSLWLRIVVVVRIVCSIALITPFQSNLLYASYAAVILLSSLFLAYQIRYGKDGSNQISVIILAGLAFTFLLPTSSPFQAAGLYFIAAQALLAYFAAGISKISNAQWRQGTAMQSILNTATYGHATAAAALRRRPWLGGFVGWSVIVVEIIFPVALVAPPGVLVALLFAGAMLHLGTAVLISLDTFFWAFTATFPAIIFVHGVLLGG</sequence>
<accession>A0A099J188</accession>
<dbReference type="OrthoDB" id="5422338at2"/>
<protein>
    <recommendedName>
        <fullName evidence="6">HTTM domain-containing protein</fullName>
    </recommendedName>
</protein>
<keyword evidence="1" id="KW-1133">Transmembrane helix</keyword>
<keyword evidence="1" id="KW-0472">Membrane</keyword>